<sequence length="335" mass="37356">MVPKERVDPSLALPRGRTVNVWVLIEAQNELLIRHEGVDDVTEFEVNGITVPGILNTKFQAVQRRQMLRTLYSFKDLHPEELDKLYSLAKKYNVSNAENLKDWKCYLTPGTPSKSKQQEEIMKGGYCTICPNCMIYGYVAGESGTYNVKSRVEGDAYFGLCPSKLCVTRRTFNAVDDVTKTTYMEGGTTGALFQLSLVEPGTLFVGKVALRDMSPAELLLVLHSIAKVDRIGGRVTHFGKVKVHVPAITFDYFEKGSGYEVAKALVGDKKVDLEEAINKVVEMAKGEVKITKRDLADELRNIEEGDLMETVKEAWRDAITFKASIEALIYGGKGR</sequence>
<accession>A0A977PKQ0</accession>
<name>A0A977PKQ0_9CREN</name>
<dbReference type="KEGG" id="ipc:IPA_06405"/>
<keyword evidence="2" id="KW-1185">Reference proteome</keyword>
<protein>
    <submittedName>
        <fullName evidence="1">CRISPR-associated protein</fullName>
    </submittedName>
</protein>
<dbReference type="EMBL" id="CP006868">
    <property type="protein sequence ID" value="UXD21659.1"/>
    <property type="molecule type" value="Genomic_DNA"/>
</dbReference>
<organism evidence="1 2">
    <name type="scientific">Ignicoccus pacificus DSM 13166</name>
    <dbReference type="NCBI Taxonomy" id="940294"/>
    <lineage>
        <taxon>Archaea</taxon>
        <taxon>Thermoproteota</taxon>
        <taxon>Thermoprotei</taxon>
        <taxon>Desulfurococcales</taxon>
        <taxon>Desulfurococcaceae</taxon>
        <taxon>Ignicoccus</taxon>
    </lineage>
</organism>
<gene>
    <name evidence="1" type="ORF">IPA_06405</name>
</gene>
<proteinExistence type="predicted"/>
<dbReference type="AlphaFoldDB" id="A0A977PKQ0"/>
<dbReference type="Proteomes" id="UP001063698">
    <property type="component" value="Chromosome"/>
</dbReference>
<dbReference type="Pfam" id="PF18320">
    <property type="entry name" value="Csc2"/>
    <property type="match status" value="1"/>
</dbReference>
<dbReference type="InterPro" id="IPR017574">
    <property type="entry name" value="CRISPR-assoc_prot_Cas7/Csc2"/>
</dbReference>
<evidence type="ECO:0000313" key="1">
    <source>
        <dbReference type="EMBL" id="UXD21659.1"/>
    </source>
</evidence>
<reference evidence="1" key="1">
    <citation type="submission" date="2013-11" db="EMBL/GenBank/DDBJ databases">
        <title>Comparative genomics of Ignicoccus.</title>
        <authorList>
            <person name="Podar M."/>
        </authorList>
    </citation>
    <scope>NUCLEOTIDE SEQUENCE</scope>
    <source>
        <strain evidence="1">DSM 13166</strain>
    </source>
</reference>
<evidence type="ECO:0000313" key="2">
    <source>
        <dbReference type="Proteomes" id="UP001063698"/>
    </source>
</evidence>
<dbReference type="NCBIfam" id="TIGR03157">
    <property type="entry name" value="cas_Csc2"/>
    <property type="match status" value="1"/>
</dbReference>